<name>S1RQH9_9ENTE</name>
<feature type="transmembrane region" description="Helical" evidence="1">
    <location>
        <begin position="26"/>
        <end position="44"/>
    </location>
</feature>
<reference evidence="2 3" key="1">
    <citation type="submission" date="2013-10" db="EMBL/GenBank/DDBJ databases">
        <title>The Genome Sequence of Enterococcus cecorum DSM 20682 (= ATCC 43198) (Illumina assembly).</title>
        <authorList>
            <consortium name="The Broad Institute Genomics Platform"/>
            <consortium name="The Broad Institute Genome Sequencing Center for Infectious Disease"/>
            <person name="Earl A."/>
            <person name="Russ C."/>
            <person name="Gilmore M."/>
            <person name="Surin D."/>
            <person name="Walker B."/>
            <person name="Young S."/>
            <person name="Zeng Q."/>
            <person name="Gargeya S."/>
            <person name="Fitzgerald M."/>
            <person name="Haas B."/>
            <person name="Abouelleil A."/>
            <person name="Allen A.W."/>
            <person name="Alvarado L."/>
            <person name="Arachchi H.M."/>
            <person name="Berlin A.M."/>
            <person name="Chapman S.B."/>
            <person name="Gainer-Dewar J."/>
            <person name="Goldberg J."/>
            <person name="Griggs A."/>
            <person name="Gujja S."/>
            <person name="Hansen M."/>
            <person name="Howarth C."/>
            <person name="Imamovic A."/>
            <person name="Ireland A."/>
            <person name="Larimer J."/>
            <person name="McCowan C."/>
            <person name="Murphy C."/>
            <person name="Pearson M."/>
            <person name="Poon T.W."/>
            <person name="Priest M."/>
            <person name="Roberts A."/>
            <person name="Saif S."/>
            <person name="Shea T."/>
            <person name="Sisk P."/>
            <person name="Sykes S."/>
            <person name="Wortman J."/>
            <person name="Nusbaum C."/>
            <person name="Birren B."/>
        </authorList>
    </citation>
    <scope>NUCLEOTIDE SEQUENCE [LARGE SCALE GENOMIC DNA]</scope>
    <source>
        <strain evidence="2 3">ATCC 43198</strain>
    </source>
</reference>
<keyword evidence="1" id="KW-1133">Transmembrane helix</keyword>
<dbReference type="AlphaFoldDB" id="S1RQH9"/>
<gene>
    <name evidence="2" type="ORF">OMO_01552</name>
</gene>
<dbReference type="Proteomes" id="UP000017415">
    <property type="component" value="Unassembled WGS sequence"/>
</dbReference>
<evidence type="ECO:0000313" key="3">
    <source>
        <dbReference type="Proteomes" id="UP000017415"/>
    </source>
</evidence>
<proteinExistence type="predicted"/>
<dbReference type="RefSeq" id="WP_016250695.1">
    <property type="nucleotide sequence ID" value="NZ_ASWI01000003.1"/>
</dbReference>
<evidence type="ECO:0000256" key="1">
    <source>
        <dbReference type="SAM" id="Phobius"/>
    </source>
</evidence>
<comment type="caution">
    <text evidence="2">The sequence shown here is derived from an EMBL/GenBank/DDBJ whole genome shotgun (WGS) entry which is preliminary data.</text>
</comment>
<evidence type="ECO:0000313" key="2">
    <source>
        <dbReference type="EMBL" id="ESK61489.1"/>
    </source>
</evidence>
<feature type="transmembrane region" description="Helical" evidence="1">
    <location>
        <begin position="50"/>
        <end position="72"/>
    </location>
</feature>
<dbReference type="OrthoDB" id="10003984at2"/>
<dbReference type="eggNOG" id="ENOG50308BT">
    <property type="taxonomic scope" value="Bacteria"/>
</dbReference>
<dbReference type="EMBL" id="AHYS01000006">
    <property type="protein sequence ID" value="ESK61489.1"/>
    <property type="molecule type" value="Genomic_DNA"/>
</dbReference>
<protein>
    <submittedName>
        <fullName evidence="2">Uncharacterized protein</fullName>
    </submittedName>
</protein>
<dbReference type="HOGENOM" id="CLU_2000355_0_0_9"/>
<keyword evidence="1" id="KW-0472">Membrane</keyword>
<keyword evidence="3" id="KW-1185">Reference proteome</keyword>
<dbReference type="PATRIC" id="fig|1121864.4.peg.503"/>
<sequence>MNRAKKLLKSETFNEEKEVKSKLQTYRIIALVLAVFSFICYILYRQLDAQVFGIIATVGVLVFWLDCYLWAFKGFVSERGKKTGLLIWHEKYPTGWGASFNPYTVVGEICWLLMAFPFFKILVDFIY</sequence>
<dbReference type="GeneID" id="60872681"/>
<accession>S1RQH9</accession>
<organism evidence="2 3">
    <name type="scientific">Enterococcus cecorum DSM 20682 = ATCC 43198</name>
    <dbReference type="NCBI Taxonomy" id="1121864"/>
    <lineage>
        <taxon>Bacteria</taxon>
        <taxon>Bacillati</taxon>
        <taxon>Bacillota</taxon>
        <taxon>Bacilli</taxon>
        <taxon>Lactobacillales</taxon>
        <taxon>Enterococcaceae</taxon>
        <taxon>Enterococcus</taxon>
    </lineage>
</organism>
<keyword evidence="1" id="KW-0812">Transmembrane</keyword>